<dbReference type="PANTHER" id="PTHR10151">
    <property type="entry name" value="ECTONUCLEOTIDE PYROPHOSPHATASE/PHOSPHODIESTERASE"/>
    <property type="match status" value="1"/>
</dbReference>
<dbReference type="Proteomes" id="UP000279422">
    <property type="component" value="Unassembled WGS sequence"/>
</dbReference>
<name>A0A497E3F7_UNCAE</name>
<dbReference type="InterPro" id="IPR002591">
    <property type="entry name" value="Phosphodiest/P_Trfase"/>
</dbReference>
<dbReference type="EMBL" id="QMPZ01000117">
    <property type="protein sequence ID" value="RLE08117.1"/>
    <property type="molecule type" value="Genomic_DNA"/>
</dbReference>
<dbReference type="GO" id="GO:0016787">
    <property type="term" value="F:hydrolase activity"/>
    <property type="evidence" value="ECO:0007669"/>
    <property type="project" value="UniProtKB-ARBA"/>
</dbReference>
<sequence>MSNKEKEMKIRPKRTVLIGLDGVSSEFALRMVKEGKLPNLKRLIDEGTLAPYCLSSLPTSTPENWTTIATGAWNGTHQVMSFQVFQPENLKGRWVAGYTSKESQAEFIWDAAERAGKKCILIKYPASWPPTIKRGIQVCGCHVRPCVHQLDNSHLFSTESYPKSIPVTLKPAEGWKNVPSSHLVPLSGCLTFPKGEKVTSPEKATLSTPLCLSTEEKKFYLLIYAASGQGYDRVIISRSRDAARKVAELRPGEWSNWLKEDFLTEDGKKRGTFRFKLEELSPDAKKLKIYSTQVMNSEEFTFPSSLSQELTEKVGPFITDMGWEGLGHAGRSYDWISEKTFLELSDYQNNWLAECAIYLTKNKEWDLCFLQSHCVDCANHYCIDRADPLVNENEKEAKYYLEFLESLHQSQDKMIGKIMENMDENTLIIVISDHGGIASVSDVSIDLLELLEKEGLLTTVEDPTTHSKRLDLSRSKVYPTGTVFINVNLKGRDRYGIVEKEDYESIREKVIQVLQRYIEPKTGENPFSLVLRREDARMLGLYGEKIGDVLFAFKAKFGGVHGTQLSTAKWGIGSMGSLLVMSGPGIRRGYELKRNVWLVDIVPTICYLLDIPVPKDTEGSIIYQALEEV</sequence>
<dbReference type="Gene3D" id="3.40.720.10">
    <property type="entry name" value="Alkaline Phosphatase, subunit A"/>
    <property type="match status" value="2"/>
</dbReference>
<organism evidence="1 2">
    <name type="scientific">Aerophobetes bacterium</name>
    <dbReference type="NCBI Taxonomy" id="2030807"/>
    <lineage>
        <taxon>Bacteria</taxon>
        <taxon>Candidatus Aerophobota</taxon>
    </lineage>
</organism>
<dbReference type="AlphaFoldDB" id="A0A497E3F7"/>
<reference evidence="1 2" key="1">
    <citation type="submission" date="2018-06" db="EMBL/GenBank/DDBJ databases">
        <title>Extensive metabolic versatility and redundancy in microbially diverse, dynamic hydrothermal sediments.</title>
        <authorList>
            <person name="Dombrowski N."/>
            <person name="Teske A."/>
            <person name="Baker B.J."/>
        </authorList>
    </citation>
    <scope>NUCLEOTIDE SEQUENCE [LARGE SCALE GENOMIC DNA]</scope>
    <source>
        <strain evidence="1">B47_G16</strain>
    </source>
</reference>
<dbReference type="SUPFAM" id="SSF53649">
    <property type="entry name" value="Alkaline phosphatase-like"/>
    <property type="match status" value="1"/>
</dbReference>
<evidence type="ECO:0008006" key="3">
    <source>
        <dbReference type="Google" id="ProtNLM"/>
    </source>
</evidence>
<evidence type="ECO:0000313" key="1">
    <source>
        <dbReference type="EMBL" id="RLE08117.1"/>
    </source>
</evidence>
<accession>A0A497E3F7</accession>
<dbReference type="InterPro" id="IPR017850">
    <property type="entry name" value="Alkaline_phosphatase_core_sf"/>
</dbReference>
<gene>
    <name evidence="1" type="ORF">DRJ00_06875</name>
</gene>
<dbReference type="Pfam" id="PF01663">
    <property type="entry name" value="Phosphodiest"/>
    <property type="match status" value="2"/>
</dbReference>
<evidence type="ECO:0000313" key="2">
    <source>
        <dbReference type="Proteomes" id="UP000279422"/>
    </source>
</evidence>
<proteinExistence type="predicted"/>
<comment type="caution">
    <text evidence="1">The sequence shown here is derived from an EMBL/GenBank/DDBJ whole genome shotgun (WGS) entry which is preliminary data.</text>
</comment>
<dbReference type="PANTHER" id="PTHR10151:SF120">
    <property type="entry name" value="BIS(5'-ADENOSYL)-TRIPHOSPHATASE"/>
    <property type="match status" value="1"/>
</dbReference>
<protein>
    <recommendedName>
        <fullName evidence="3">Nucleotide pyrophosphatase</fullName>
    </recommendedName>
</protein>